<dbReference type="EMBL" id="CP058554">
    <property type="protein sequence ID" value="QMV71927.1"/>
    <property type="molecule type" value="Genomic_DNA"/>
</dbReference>
<accession>A0A7G5ED52</accession>
<dbReference type="RefSeq" id="WP_182326355.1">
    <property type="nucleotide sequence ID" value="NZ_CP058554.1"/>
</dbReference>
<proteinExistence type="predicted"/>
<protein>
    <submittedName>
        <fullName evidence="1">Methionine biosynthesis protein MetW</fullName>
    </submittedName>
</protein>
<reference evidence="1 2" key="1">
    <citation type="journal article" date="2020" name="G3 (Bethesda)">
        <title>CeMbio - The Caenorhabditis elegans Microbiome Resource.</title>
        <authorList>
            <person name="Dirksen P."/>
            <person name="Assie A."/>
            <person name="Zimmermann J."/>
            <person name="Zhang F."/>
            <person name="Tietje A.M."/>
            <person name="Marsh S.A."/>
            <person name="Felix M.A."/>
            <person name="Shapira M."/>
            <person name="Kaleta C."/>
            <person name="Schulenburg H."/>
            <person name="Samuel B."/>
        </authorList>
    </citation>
    <scope>NUCLEOTIDE SEQUENCE [LARGE SCALE GENOMIC DNA]</scope>
    <source>
        <strain evidence="1 2">BIGb0172</strain>
    </source>
</reference>
<name>A0A7G5ED52_9BURK</name>
<keyword evidence="2" id="KW-1185">Reference proteome</keyword>
<dbReference type="InterPro" id="IPR029063">
    <property type="entry name" value="SAM-dependent_MTases_sf"/>
</dbReference>
<dbReference type="InterPro" id="IPR010743">
    <property type="entry name" value="Methionine_synth_MetW"/>
</dbReference>
<evidence type="ECO:0000313" key="1">
    <source>
        <dbReference type="EMBL" id="QMV71927.1"/>
    </source>
</evidence>
<dbReference type="CDD" id="cd02440">
    <property type="entry name" value="AdoMet_MTases"/>
    <property type="match status" value="1"/>
</dbReference>
<dbReference type="Proteomes" id="UP000515240">
    <property type="component" value="Chromosome"/>
</dbReference>
<dbReference type="Gene3D" id="3.40.50.150">
    <property type="entry name" value="Vaccinia Virus protein VP39"/>
    <property type="match status" value="1"/>
</dbReference>
<dbReference type="KEGG" id="cpis:HS961_03260"/>
<dbReference type="NCBIfam" id="TIGR02081">
    <property type="entry name" value="metW"/>
    <property type="match status" value="1"/>
</dbReference>
<dbReference type="Pfam" id="PF07021">
    <property type="entry name" value="MetW"/>
    <property type="match status" value="1"/>
</dbReference>
<dbReference type="SUPFAM" id="SSF53335">
    <property type="entry name" value="S-adenosyl-L-methionine-dependent methyltransferases"/>
    <property type="match status" value="1"/>
</dbReference>
<evidence type="ECO:0000313" key="2">
    <source>
        <dbReference type="Proteomes" id="UP000515240"/>
    </source>
</evidence>
<gene>
    <name evidence="1" type="primary">metW</name>
    <name evidence="1" type="ORF">HS961_03260</name>
</gene>
<dbReference type="AlphaFoldDB" id="A0A7G5ED52"/>
<sequence>MTEASSTFQAIANLVPEGARVLDLGCGDGSLLAYLQRERQCSGYGIEFDDSNVLACVRRGVNVLQLNLEDGLAIFEDNSFDVVLQIDTLQHLRNAEVMLRETARIGKQGVVAFPNFAHWPNRLSILQGRMPVTKRLPYQWYDTPNIRVGTYKDFEVLALKNKLRILDSFGLQGGEVRRWLPNARAGTAVFHFEHA</sequence>
<organism evidence="1 2">
    <name type="scientific">Comamonas piscis</name>
    <dbReference type="NCBI Taxonomy" id="1562974"/>
    <lineage>
        <taxon>Bacteria</taxon>
        <taxon>Pseudomonadati</taxon>
        <taxon>Pseudomonadota</taxon>
        <taxon>Betaproteobacteria</taxon>
        <taxon>Burkholderiales</taxon>
        <taxon>Comamonadaceae</taxon>
        <taxon>Comamonas</taxon>
    </lineage>
</organism>